<reference evidence="1 2" key="1">
    <citation type="submission" date="2016-09" db="EMBL/GenBank/DDBJ databases">
        <authorList>
            <person name="Capua I."/>
            <person name="De Benedictis P."/>
            <person name="Joannis T."/>
            <person name="Lombin L.H."/>
            <person name="Cattoli G."/>
        </authorList>
    </citation>
    <scope>NUCLEOTIDE SEQUENCE [LARGE SCALE GENOMIC DNA]</scope>
    <source>
        <strain evidence="1 2">A7P-90m</strain>
    </source>
</reference>
<protein>
    <submittedName>
        <fullName evidence="1">Uncharacterized protein</fullName>
    </submittedName>
</protein>
<dbReference type="AlphaFoldDB" id="A0A1G6QW14"/>
<organism evidence="1 2">
    <name type="scientific">Williamwhitmania taraxaci</name>
    <dbReference type="NCBI Taxonomy" id="1640674"/>
    <lineage>
        <taxon>Bacteria</taxon>
        <taxon>Pseudomonadati</taxon>
        <taxon>Bacteroidota</taxon>
        <taxon>Bacteroidia</taxon>
        <taxon>Bacteroidales</taxon>
        <taxon>Williamwhitmaniaceae</taxon>
        <taxon>Williamwhitmania</taxon>
    </lineage>
</organism>
<evidence type="ECO:0000313" key="2">
    <source>
        <dbReference type="Proteomes" id="UP000199452"/>
    </source>
</evidence>
<keyword evidence="2" id="KW-1185">Reference proteome</keyword>
<dbReference type="STRING" id="1640674.SAMN05216323_106624"/>
<accession>A0A1G6QW14</accession>
<evidence type="ECO:0000313" key="1">
    <source>
        <dbReference type="EMBL" id="SDC96498.1"/>
    </source>
</evidence>
<sequence>MIDCQPNTFSPETVSHAVLRGVTVEMIIPSSDGENPPYFHLFMEKTLASIVVYFVIDGGWKVIRKYPWDQFPKVIASWDFSKTLIPIENWIDIYLSKKQKELTVEEVLLIL</sequence>
<name>A0A1G6QW14_9BACT</name>
<dbReference type="EMBL" id="FMYP01000066">
    <property type="protein sequence ID" value="SDC96498.1"/>
    <property type="molecule type" value="Genomic_DNA"/>
</dbReference>
<dbReference type="Proteomes" id="UP000199452">
    <property type="component" value="Unassembled WGS sequence"/>
</dbReference>
<proteinExistence type="predicted"/>
<gene>
    <name evidence="1" type="ORF">SAMN05216323_106624</name>
</gene>
<dbReference type="RefSeq" id="WP_125869888.1">
    <property type="nucleotide sequence ID" value="NZ_FMYP01000066.1"/>
</dbReference>